<protein>
    <recommendedName>
        <fullName evidence="3">DUF4048 domain-containing protein</fullName>
    </recommendedName>
</protein>
<feature type="compositionally biased region" description="Polar residues" evidence="2">
    <location>
        <begin position="290"/>
        <end position="307"/>
    </location>
</feature>
<feature type="compositionally biased region" description="Polar residues" evidence="2">
    <location>
        <begin position="20"/>
        <end position="30"/>
    </location>
</feature>
<feature type="domain" description="DUF4048" evidence="3">
    <location>
        <begin position="332"/>
        <end position="403"/>
    </location>
</feature>
<feature type="compositionally biased region" description="Polar residues" evidence="2">
    <location>
        <begin position="381"/>
        <end position="396"/>
    </location>
</feature>
<feature type="compositionally biased region" description="Basic and acidic residues" evidence="2">
    <location>
        <begin position="1"/>
        <end position="19"/>
    </location>
</feature>
<feature type="compositionally biased region" description="Polar residues" evidence="2">
    <location>
        <begin position="246"/>
        <end position="257"/>
    </location>
</feature>
<comment type="caution">
    <text evidence="4">The sequence shown here is derived from an EMBL/GenBank/DDBJ whole genome shotgun (WGS) entry which is preliminary data.</text>
</comment>
<keyword evidence="5" id="KW-1185">Reference proteome</keyword>
<reference evidence="4 5" key="1">
    <citation type="journal article" date="2020" name="bioRxiv">
        <title>Whole genome comparisons of ergot fungi reveals the divergence and evolution of species within the genus Claviceps are the result of varying mechanisms driving genome evolution and host range expansion.</title>
        <authorList>
            <person name="Wyka S.A."/>
            <person name="Mondo S.J."/>
            <person name="Liu M."/>
            <person name="Dettman J."/>
            <person name="Nalam V."/>
            <person name="Broders K.D."/>
        </authorList>
    </citation>
    <scope>NUCLEOTIDE SEQUENCE [LARGE SCALE GENOMIC DNA]</scope>
    <source>
        <strain evidence="4 5">Clav52</strain>
    </source>
</reference>
<evidence type="ECO:0000259" key="3">
    <source>
        <dbReference type="Pfam" id="PF13257"/>
    </source>
</evidence>
<name>A0A9P7U3V7_9HYPO</name>
<dbReference type="EMBL" id="SRRH01000133">
    <property type="protein sequence ID" value="KAG6298204.1"/>
    <property type="molecule type" value="Genomic_DNA"/>
</dbReference>
<feature type="region of interest" description="Disordered" evidence="2">
    <location>
        <begin position="287"/>
        <end position="307"/>
    </location>
</feature>
<gene>
    <name evidence="4" type="ORF">E4U09_001018</name>
</gene>
<feature type="region of interest" description="Disordered" evidence="2">
    <location>
        <begin position="1"/>
        <end position="47"/>
    </location>
</feature>
<dbReference type="Proteomes" id="UP000707071">
    <property type="component" value="Unassembled WGS sequence"/>
</dbReference>
<feature type="region of interest" description="Disordered" evidence="2">
    <location>
        <begin position="240"/>
        <end position="264"/>
    </location>
</feature>
<feature type="region of interest" description="Disordered" evidence="2">
    <location>
        <begin position="72"/>
        <end position="160"/>
    </location>
</feature>
<evidence type="ECO:0000313" key="4">
    <source>
        <dbReference type="EMBL" id="KAG6298204.1"/>
    </source>
</evidence>
<keyword evidence="1" id="KW-0175">Coiled coil</keyword>
<feature type="coiled-coil region" evidence="1">
    <location>
        <begin position="164"/>
        <end position="198"/>
    </location>
</feature>
<feature type="region of interest" description="Disordered" evidence="2">
    <location>
        <begin position="358"/>
        <end position="416"/>
    </location>
</feature>
<organism evidence="4 5">
    <name type="scientific">Claviceps aff. purpurea</name>
    <dbReference type="NCBI Taxonomy" id="1967640"/>
    <lineage>
        <taxon>Eukaryota</taxon>
        <taxon>Fungi</taxon>
        <taxon>Dikarya</taxon>
        <taxon>Ascomycota</taxon>
        <taxon>Pezizomycotina</taxon>
        <taxon>Sordariomycetes</taxon>
        <taxon>Hypocreomycetidae</taxon>
        <taxon>Hypocreales</taxon>
        <taxon>Clavicipitaceae</taxon>
        <taxon>Claviceps</taxon>
    </lineage>
</organism>
<accession>A0A9P7U3V7</accession>
<feature type="compositionally biased region" description="Low complexity" evidence="2">
    <location>
        <begin position="133"/>
        <end position="152"/>
    </location>
</feature>
<evidence type="ECO:0000313" key="5">
    <source>
        <dbReference type="Proteomes" id="UP000707071"/>
    </source>
</evidence>
<evidence type="ECO:0000256" key="1">
    <source>
        <dbReference type="SAM" id="Coils"/>
    </source>
</evidence>
<dbReference type="InterPro" id="IPR025122">
    <property type="entry name" value="DUF4048"/>
</dbReference>
<sequence length="558" mass="60096">MALHQEIRRRSSAADRTTDESLTFATTTTFVPPDRSPPLATTSESTHTYRNHIQDTITTSQRAQKLKRLSGGYCDTRIMPPPLLPADHGVAPRPSSSSSRVRHAHSSSTSRIPNRLSFSLPIAPPTKDPSRPTPSASSSTSAPAPSSVPATPQEKSAASPLSNVNDFIIAIAAKERKVMELKEEVAREETELASLKKQFAATDVLLNRGAVNQLDLSGSRTAASAAAEPDAPLLRRSVEFDAKTLSRPNTNHGTPTPNRRRVMRGGHTRTLSLLSPAKSNLDLSLLGETTAGNDSEPSSLTDRRPNQASNPALLKRATWQPRSQHSSPVVPQLMEDFKIGLRAFVEDIRQITIGDEPISGQYRPLQRSSHAGHYRTGSLGQGVNTDQSRIKSVQQRATSSETTPPTAPPTPLSQPKLANAIEKPKPAKSKPISWPPLGLDSIDDTDWANWDSPVPVKSTRWSGSTINSGSGVMDDIQCIPENAAEPTASAAIPIKSNPTTSETPILSPAKLEELLPSVVNRLSPSNIKRTANNLLDEWEKSLVAPCQAALTNKQNTAA</sequence>
<proteinExistence type="predicted"/>
<dbReference type="Pfam" id="PF13257">
    <property type="entry name" value="DUF4048"/>
    <property type="match status" value="1"/>
</dbReference>
<dbReference type="AlphaFoldDB" id="A0A9P7U3V7"/>
<evidence type="ECO:0000256" key="2">
    <source>
        <dbReference type="SAM" id="MobiDB-lite"/>
    </source>
</evidence>